<gene>
    <name evidence="7" type="ORF">BN849_0052800</name>
</gene>
<feature type="compositionally biased region" description="Polar residues" evidence="5">
    <location>
        <begin position="166"/>
        <end position="176"/>
    </location>
</feature>
<dbReference type="EMBL" id="CBMF010000375">
    <property type="protein sequence ID" value="CEG03227.1"/>
    <property type="molecule type" value="Genomic_DNA"/>
</dbReference>
<evidence type="ECO:0000259" key="6">
    <source>
        <dbReference type="PROSITE" id="PS50217"/>
    </source>
</evidence>
<feature type="compositionally biased region" description="Basic and acidic residues" evidence="5">
    <location>
        <begin position="145"/>
        <end position="155"/>
    </location>
</feature>
<dbReference type="InterPro" id="IPR046347">
    <property type="entry name" value="bZIP_sf"/>
</dbReference>
<evidence type="ECO:0000256" key="3">
    <source>
        <dbReference type="ARBA" id="ARBA00023163"/>
    </source>
</evidence>
<protein>
    <submittedName>
        <fullName evidence="7">WGS project CBMF000000000 data, contig CS5834_c000377</fullName>
    </submittedName>
</protein>
<evidence type="ECO:0000256" key="2">
    <source>
        <dbReference type="ARBA" id="ARBA00023015"/>
    </source>
</evidence>
<organism evidence="7">
    <name type="scientific">Fusarium pseudograminearum CS5834</name>
    <dbReference type="NCBI Taxonomy" id="1318459"/>
    <lineage>
        <taxon>Eukaryota</taxon>
        <taxon>Fungi</taxon>
        <taxon>Dikarya</taxon>
        <taxon>Ascomycota</taxon>
        <taxon>Pezizomycotina</taxon>
        <taxon>Sordariomycetes</taxon>
        <taxon>Hypocreomycetidae</taxon>
        <taxon>Hypocreales</taxon>
        <taxon>Nectriaceae</taxon>
        <taxon>Fusarium</taxon>
    </lineage>
</organism>
<keyword evidence="3" id="KW-0804">Transcription</keyword>
<sequence>MSQSAAPPMDPMYEPSAIDNFDTMLYPAWEQCWAVDQPNFPDSSEASSGNVQHEYETEDFISNYAYTPALTNLTGSGSIFSQEYPTPPRTSGLISPENPPSNPDGRRRSSPMQSDNQKRKPTRTKRDPVKSSRCDSSKQVKAKRATGDIHRDIKRGGSIKKAAERNLSSLQHANNEYTRKHQERNRHASNKFRNRKRENQRNLESAEKDMEQVNRDLSTCVTDLKSQVYDLKMKLLQHTDCDCALIQEYIANNANRYIQDLGDERQP</sequence>
<evidence type="ECO:0000313" key="7">
    <source>
        <dbReference type="EMBL" id="CEG03227.1"/>
    </source>
</evidence>
<dbReference type="SUPFAM" id="SSF57959">
    <property type="entry name" value="Leucine zipper domain"/>
    <property type="match status" value="1"/>
</dbReference>
<feature type="compositionally biased region" description="Basic and acidic residues" evidence="5">
    <location>
        <begin position="197"/>
        <end position="210"/>
    </location>
</feature>
<dbReference type="Pfam" id="PF00170">
    <property type="entry name" value="bZIP_1"/>
    <property type="match status" value="1"/>
</dbReference>
<feature type="compositionally biased region" description="Basic and acidic residues" evidence="5">
    <location>
        <begin position="124"/>
        <end position="138"/>
    </location>
</feature>
<comment type="subcellular location">
    <subcellularLocation>
        <location evidence="1">Nucleus</location>
    </subcellularLocation>
</comment>
<evidence type="ECO:0000256" key="1">
    <source>
        <dbReference type="ARBA" id="ARBA00004123"/>
    </source>
</evidence>
<feature type="domain" description="BZIP" evidence="6">
    <location>
        <begin position="175"/>
        <end position="238"/>
    </location>
</feature>
<evidence type="ECO:0000256" key="5">
    <source>
        <dbReference type="SAM" id="MobiDB-lite"/>
    </source>
</evidence>
<accession>A0A096PEH2</accession>
<dbReference type="AlphaFoldDB" id="A0A096PEH2"/>
<feature type="region of interest" description="Disordered" evidence="5">
    <location>
        <begin position="78"/>
        <end position="210"/>
    </location>
</feature>
<dbReference type="GO" id="GO:0003700">
    <property type="term" value="F:DNA-binding transcription factor activity"/>
    <property type="evidence" value="ECO:0007669"/>
    <property type="project" value="InterPro"/>
</dbReference>
<proteinExistence type="predicted"/>
<dbReference type="PROSITE" id="PS00036">
    <property type="entry name" value="BZIP_BASIC"/>
    <property type="match status" value="1"/>
</dbReference>
<keyword evidence="2" id="KW-0805">Transcription regulation</keyword>
<dbReference type="GO" id="GO:0005634">
    <property type="term" value="C:nucleus"/>
    <property type="evidence" value="ECO:0007669"/>
    <property type="project" value="UniProtKB-SubCell"/>
</dbReference>
<dbReference type="InterPro" id="IPR004827">
    <property type="entry name" value="bZIP"/>
</dbReference>
<dbReference type="PROSITE" id="PS50217">
    <property type="entry name" value="BZIP"/>
    <property type="match status" value="1"/>
</dbReference>
<evidence type="ECO:0000256" key="4">
    <source>
        <dbReference type="ARBA" id="ARBA00023242"/>
    </source>
</evidence>
<dbReference type="PANTHER" id="PTHR19304">
    <property type="entry name" value="CYCLIC-AMP RESPONSE ELEMENT BINDING PROTEIN"/>
    <property type="match status" value="1"/>
</dbReference>
<dbReference type="InterPro" id="IPR051027">
    <property type="entry name" value="bZIP_transcription_factors"/>
</dbReference>
<dbReference type="CDD" id="cd14687">
    <property type="entry name" value="bZIP_ATF2"/>
    <property type="match status" value="1"/>
</dbReference>
<comment type="caution">
    <text evidence="7">The sequence shown here is derived from an EMBL/GenBank/DDBJ whole genome shotgun (WGS) entry which is preliminary data.</text>
</comment>
<dbReference type="Gene3D" id="1.20.5.170">
    <property type="match status" value="1"/>
</dbReference>
<name>A0A096PEH2_FUSPS</name>
<keyword evidence="4" id="KW-0539">Nucleus</keyword>
<reference evidence="7" key="1">
    <citation type="submission" date="2013-05" db="EMBL/GenBank/DDBJ databases">
        <title>Draft genome sequences of six wheat associated Fusarium spp. isolates.</title>
        <authorList>
            <person name="Moolhuijzen P.M."/>
            <person name="Manners J.M."/>
            <person name="Wilcox S."/>
            <person name="Bellgard M.I."/>
            <person name="Gardiner D.M."/>
        </authorList>
    </citation>
    <scope>NUCLEOTIDE SEQUENCE</scope>
    <source>
        <strain evidence="7">CS5834</strain>
        <strain evidence="7">CS5834</strain>
    </source>
</reference>
<feature type="compositionally biased region" description="Basic residues" evidence="5">
    <location>
        <begin position="181"/>
        <end position="196"/>
    </location>
</feature>